<gene>
    <name evidence="2" type="ORF">CI610_03603</name>
</gene>
<comment type="caution">
    <text evidence="2">The sequence shown here is derived from an EMBL/GenBank/DDBJ whole genome shotgun (WGS) entry which is preliminary data.</text>
</comment>
<name>A0A2H9T2R0_9ZZZZ</name>
<reference evidence="2" key="1">
    <citation type="journal article" date="2017" name="Appl. Environ. Microbiol.">
        <title>Molecular characterization of an Endozoicomonas-like organism causing infection in king scallop Pecten maximus L.</title>
        <authorList>
            <person name="Cano I."/>
            <person name="van Aerle R."/>
            <person name="Ross S."/>
            <person name="Verner-Jeffreys D.W."/>
            <person name="Paley R.K."/>
            <person name="Rimmer G."/>
            <person name="Ryder D."/>
            <person name="Hooper P."/>
            <person name="Stone D."/>
            <person name="Feist S.W."/>
        </authorList>
    </citation>
    <scope>NUCLEOTIDE SEQUENCE</scope>
</reference>
<sequence length="79" mass="9260">MKVLKNPLKIIENLVMLCYVVFIHIAFSLKKIKIKLRNNITKTSGKHVIYTDCMTVNYYHNNSLKISLDIETFQALLFK</sequence>
<protein>
    <submittedName>
        <fullName evidence="2">Uncharacterized protein</fullName>
    </submittedName>
</protein>
<keyword evidence="1" id="KW-0812">Transmembrane</keyword>
<evidence type="ECO:0000313" key="2">
    <source>
        <dbReference type="EMBL" id="PJE77474.1"/>
    </source>
</evidence>
<feature type="transmembrane region" description="Helical" evidence="1">
    <location>
        <begin position="6"/>
        <end position="27"/>
    </location>
</feature>
<proteinExistence type="predicted"/>
<dbReference type="AlphaFoldDB" id="A0A2H9T2R0"/>
<accession>A0A2H9T2R0</accession>
<keyword evidence="1" id="KW-0472">Membrane</keyword>
<evidence type="ECO:0000256" key="1">
    <source>
        <dbReference type="SAM" id="Phobius"/>
    </source>
</evidence>
<dbReference type="EMBL" id="NSIT01000572">
    <property type="protein sequence ID" value="PJE77474.1"/>
    <property type="molecule type" value="Genomic_DNA"/>
</dbReference>
<keyword evidence="1" id="KW-1133">Transmembrane helix</keyword>
<organism evidence="2">
    <name type="scientific">invertebrate metagenome</name>
    <dbReference type="NCBI Taxonomy" id="1711999"/>
    <lineage>
        <taxon>unclassified sequences</taxon>
        <taxon>metagenomes</taxon>
        <taxon>organismal metagenomes</taxon>
    </lineage>
</organism>